<feature type="compositionally biased region" description="Pro residues" evidence="1">
    <location>
        <begin position="377"/>
        <end position="403"/>
    </location>
</feature>
<organism evidence="3 4">
    <name type="scientific">Emiliania huxleyi (strain CCMP1516)</name>
    <dbReference type="NCBI Taxonomy" id="280463"/>
    <lineage>
        <taxon>Eukaryota</taxon>
        <taxon>Haptista</taxon>
        <taxon>Haptophyta</taxon>
        <taxon>Prymnesiophyceae</taxon>
        <taxon>Isochrysidales</taxon>
        <taxon>Noelaerhabdaceae</taxon>
        <taxon>Emiliania</taxon>
    </lineage>
</organism>
<evidence type="ECO:0000313" key="4">
    <source>
        <dbReference type="Proteomes" id="UP000013827"/>
    </source>
</evidence>
<feature type="region of interest" description="Disordered" evidence="1">
    <location>
        <begin position="227"/>
        <end position="250"/>
    </location>
</feature>
<dbReference type="Proteomes" id="UP000013827">
    <property type="component" value="Unassembled WGS sequence"/>
</dbReference>
<feature type="region of interest" description="Disordered" evidence="1">
    <location>
        <begin position="375"/>
        <end position="426"/>
    </location>
</feature>
<protein>
    <recommendedName>
        <fullName evidence="2">PBZ-type domain-containing protein</fullName>
    </recommendedName>
</protein>
<feature type="domain" description="PBZ-type" evidence="2">
    <location>
        <begin position="349"/>
        <end position="373"/>
    </location>
</feature>
<dbReference type="Pfam" id="PF10283">
    <property type="entry name" value="zf-CCHH"/>
    <property type="match status" value="1"/>
</dbReference>
<dbReference type="EnsemblProtists" id="EOD36658">
    <property type="protein sequence ID" value="EOD36658"/>
    <property type="gene ID" value="EMIHUDRAFT_467146"/>
</dbReference>
<reference evidence="4" key="1">
    <citation type="journal article" date="2013" name="Nature">
        <title>Pan genome of the phytoplankton Emiliania underpins its global distribution.</title>
        <authorList>
            <person name="Read B.A."/>
            <person name="Kegel J."/>
            <person name="Klute M.J."/>
            <person name="Kuo A."/>
            <person name="Lefebvre S.C."/>
            <person name="Maumus F."/>
            <person name="Mayer C."/>
            <person name="Miller J."/>
            <person name="Monier A."/>
            <person name="Salamov A."/>
            <person name="Young J."/>
            <person name="Aguilar M."/>
            <person name="Claverie J.M."/>
            <person name="Frickenhaus S."/>
            <person name="Gonzalez K."/>
            <person name="Herman E.K."/>
            <person name="Lin Y.C."/>
            <person name="Napier J."/>
            <person name="Ogata H."/>
            <person name="Sarno A.F."/>
            <person name="Shmutz J."/>
            <person name="Schroeder D."/>
            <person name="de Vargas C."/>
            <person name="Verret F."/>
            <person name="von Dassow P."/>
            <person name="Valentin K."/>
            <person name="Van de Peer Y."/>
            <person name="Wheeler G."/>
            <person name="Dacks J.B."/>
            <person name="Delwiche C.F."/>
            <person name="Dyhrman S.T."/>
            <person name="Glockner G."/>
            <person name="John U."/>
            <person name="Richards T."/>
            <person name="Worden A.Z."/>
            <person name="Zhang X."/>
            <person name="Grigoriev I.V."/>
            <person name="Allen A.E."/>
            <person name="Bidle K."/>
            <person name="Borodovsky M."/>
            <person name="Bowler C."/>
            <person name="Brownlee C."/>
            <person name="Cock J.M."/>
            <person name="Elias M."/>
            <person name="Gladyshev V.N."/>
            <person name="Groth M."/>
            <person name="Guda C."/>
            <person name="Hadaegh A."/>
            <person name="Iglesias-Rodriguez M.D."/>
            <person name="Jenkins J."/>
            <person name="Jones B.M."/>
            <person name="Lawson T."/>
            <person name="Leese F."/>
            <person name="Lindquist E."/>
            <person name="Lobanov A."/>
            <person name="Lomsadze A."/>
            <person name="Malik S.B."/>
            <person name="Marsh M.E."/>
            <person name="Mackinder L."/>
            <person name="Mock T."/>
            <person name="Mueller-Roeber B."/>
            <person name="Pagarete A."/>
            <person name="Parker M."/>
            <person name="Probert I."/>
            <person name="Quesneville H."/>
            <person name="Raines C."/>
            <person name="Rensing S.A."/>
            <person name="Riano-Pachon D.M."/>
            <person name="Richier S."/>
            <person name="Rokitta S."/>
            <person name="Shiraiwa Y."/>
            <person name="Soanes D.M."/>
            <person name="van der Giezen M."/>
            <person name="Wahlund T.M."/>
            <person name="Williams B."/>
            <person name="Wilson W."/>
            <person name="Wolfe G."/>
            <person name="Wurch L.L."/>
        </authorList>
    </citation>
    <scope>NUCLEOTIDE SEQUENCE</scope>
</reference>
<dbReference type="AlphaFoldDB" id="A0A0D3KLM3"/>
<evidence type="ECO:0000256" key="1">
    <source>
        <dbReference type="SAM" id="MobiDB-lite"/>
    </source>
</evidence>
<evidence type="ECO:0000313" key="3">
    <source>
        <dbReference type="EnsemblProtists" id="EOD36658"/>
    </source>
</evidence>
<feature type="compositionally biased region" description="Basic residues" evidence="1">
    <location>
        <begin position="237"/>
        <end position="248"/>
    </location>
</feature>
<dbReference type="RefSeq" id="XP_005789087.1">
    <property type="nucleotide sequence ID" value="XM_005789030.1"/>
</dbReference>
<reference evidence="3" key="2">
    <citation type="submission" date="2024-10" db="UniProtKB">
        <authorList>
            <consortium name="EnsemblProtists"/>
        </authorList>
    </citation>
    <scope>IDENTIFICATION</scope>
</reference>
<dbReference type="HOGENOM" id="CLU_037579_0_0_1"/>
<dbReference type="KEGG" id="ehx:EMIHUDRAFT_467146"/>
<evidence type="ECO:0000259" key="2">
    <source>
        <dbReference type="Pfam" id="PF10283"/>
    </source>
</evidence>
<proteinExistence type="predicted"/>
<keyword evidence="4" id="KW-1185">Reference proteome</keyword>
<dbReference type="PaxDb" id="2903-EOD36658"/>
<dbReference type="GeneID" id="17281928"/>
<accession>A0A0D3KLM3</accession>
<sequence length="541" mass="58351">MISAFPRFRPAADARSRMQLLGTDGAGLPIVLIRNYDGKRGDALASDVEKALGIHMVHQDPQRNISGCGGAAQTDAPSDKYQIIKGIINYEFVHGEEYVDSCKALDMAGRDFVANALSLIEPHLCEASTLAALPALDALPTTARPLGKDSVDKDSKPSRVETQVLSYPAGTAEVGYHPHVDKTGTRWVALASLGTAPCDFFWDIARPDKQRRSCAAGSSGFNAGSCERWDPDAASRHGSKGRPTKLKGGKAADRVPCRSCRTVTMAPGDVLVFCGEPFSSRVVHGVDSVGASDPLREAAVNAAGLGWLRGRRISLLARGANHRERIVEYDQMHEHCTAEYLQRVLPGEPACLHGVNCYRKNPAHWLEYDHPADHPHLAPPAAPPPTAVLPPPATPPPPPPAAPPTKKRARPDDDGASPPPLRVPVARIDQAKELLALLRTTGEATERRLAVRGSSFSGDQKLMQFAKKAADRDDVAADRTPGRSRRQRCGNCGLLATEHTRSSRGQGASAHAGEKYYSCSVTRNCHNFSDDEKRRVGLRVM</sequence>
<name>A0A0D3KLM3_EMIH1</name>
<dbReference type="InterPro" id="IPR019406">
    <property type="entry name" value="APLF_PBZ"/>
</dbReference>